<dbReference type="EMBL" id="JBHLXH010000001">
    <property type="protein sequence ID" value="MFC0223176.1"/>
    <property type="molecule type" value="Genomic_DNA"/>
</dbReference>
<dbReference type="CDD" id="cd06558">
    <property type="entry name" value="crotonase-like"/>
    <property type="match status" value="1"/>
</dbReference>
<dbReference type="InterPro" id="IPR018376">
    <property type="entry name" value="Enoyl-CoA_hyd/isom_CS"/>
</dbReference>
<dbReference type="PANTHER" id="PTHR43802">
    <property type="entry name" value="ENOYL-COA HYDRATASE"/>
    <property type="match status" value="1"/>
</dbReference>
<organism evidence="3 4">
    <name type="scientific">Nocardioides zeicaulis</name>
    <dbReference type="NCBI Taxonomy" id="1776857"/>
    <lineage>
        <taxon>Bacteria</taxon>
        <taxon>Bacillati</taxon>
        <taxon>Actinomycetota</taxon>
        <taxon>Actinomycetes</taxon>
        <taxon>Propionibacteriales</taxon>
        <taxon>Nocardioidaceae</taxon>
        <taxon>Nocardioides</taxon>
    </lineage>
</organism>
<dbReference type="Gene3D" id="1.10.12.10">
    <property type="entry name" value="Lyase 2-enoyl-coa Hydratase, Chain A, domain 2"/>
    <property type="match status" value="1"/>
</dbReference>
<evidence type="ECO:0000256" key="2">
    <source>
        <dbReference type="RuleBase" id="RU003707"/>
    </source>
</evidence>
<dbReference type="InterPro" id="IPR029045">
    <property type="entry name" value="ClpP/crotonase-like_dom_sf"/>
</dbReference>
<dbReference type="Proteomes" id="UP001589698">
    <property type="component" value="Unassembled WGS sequence"/>
</dbReference>
<proteinExistence type="inferred from homology"/>
<sequence length="255" mass="26766">MSDTVETSVEGAVLRIELNRPDVRNAIDLPTALAIEAAVDRLEEDDALRVAVLHGRGANFSAGMDLRAFGTTGERPVTDRRGAMGMTTLPPAKPVIAVVHGITVGGGFELVLACDLVVMEEGAELGLPEVTRGLAAGGGGAIRLPQRVPHHVAMDLLLTGRRMSAAEAERWGLASRVVPPGEGLATALELAAVIAANAPLGTRASKQVGTQSRSMSYDEAIAAQEPLMQVIRTSADAREGARAFLEKRPPVWTGR</sequence>
<dbReference type="SUPFAM" id="SSF52096">
    <property type="entry name" value="ClpP/crotonase"/>
    <property type="match status" value="1"/>
</dbReference>
<dbReference type="RefSeq" id="WP_378518932.1">
    <property type="nucleotide sequence ID" value="NZ_CBCSDI010000008.1"/>
</dbReference>
<dbReference type="NCBIfam" id="NF006100">
    <property type="entry name" value="PRK08252.1"/>
    <property type="match status" value="1"/>
</dbReference>
<dbReference type="InterPro" id="IPR014748">
    <property type="entry name" value="Enoyl-CoA_hydra_C"/>
</dbReference>
<comment type="caution">
    <text evidence="3">The sequence shown here is derived from an EMBL/GenBank/DDBJ whole genome shotgun (WGS) entry which is preliminary data.</text>
</comment>
<evidence type="ECO:0000313" key="3">
    <source>
        <dbReference type="EMBL" id="MFC0223176.1"/>
    </source>
</evidence>
<keyword evidence="4" id="KW-1185">Reference proteome</keyword>
<dbReference type="Pfam" id="PF00378">
    <property type="entry name" value="ECH_1"/>
    <property type="match status" value="1"/>
</dbReference>
<dbReference type="Gene3D" id="3.90.226.10">
    <property type="entry name" value="2-enoyl-CoA Hydratase, Chain A, domain 1"/>
    <property type="match status" value="1"/>
</dbReference>
<gene>
    <name evidence="3" type="ORF">ACFFJG_11855</name>
</gene>
<name>A0ABV6E2G8_9ACTN</name>
<dbReference type="InterPro" id="IPR001753">
    <property type="entry name" value="Enoyl-CoA_hydra/iso"/>
</dbReference>
<accession>A0ABV6E2G8</accession>
<comment type="similarity">
    <text evidence="1 2">Belongs to the enoyl-CoA hydratase/isomerase family.</text>
</comment>
<protein>
    <submittedName>
        <fullName evidence="3">Crotonase/enoyl-CoA hydratase family protein</fullName>
    </submittedName>
</protein>
<evidence type="ECO:0000313" key="4">
    <source>
        <dbReference type="Proteomes" id="UP001589698"/>
    </source>
</evidence>
<dbReference type="PROSITE" id="PS00166">
    <property type="entry name" value="ENOYL_COA_HYDRATASE"/>
    <property type="match status" value="1"/>
</dbReference>
<evidence type="ECO:0000256" key="1">
    <source>
        <dbReference type="ARBA" id="ARBA00005254"/>
    </source>
</evidence>
<dbReference type="PANTHER" id="PTHR43802:SF1">
    <property type="entry name" value="IP11341P-RELATED"/>
    <property type="match status" value="1"/>
</dbReference>
<reference evidence="3 4" key="1">
    <citation type="submission" date="2024-09" db="EMBL/GenBank/DDBJ databases">
        <authorList>
            <person name="Sun Q."/>
            <person name="Mori K."/>
        </authorList>
    </citation>
    <scope>NUCLEOTIDE SEQUENCE [LARGE SCALE GENOMIC DNA]</scope>
    <source>
        <strain evidence="3 4">CCM 8654</strain>
    </source>
</reference>